<feature type="chain" id="PRO_5011582011" description="MSHA biogenesis protein MshK" evidence="1">
    <location>
        <begin position="19"/>
        <end position="106"/>
    </location>
</feature>
<evidence type="ECO:0008006" key="4">
    <source>
        <dbReference type="Google" id="ProtNLM"/>
    </source>
</evidence>
<evidence type="ECO:0000313" key="3">
    <source>
        <dbReference type="Proteomes" id="UP000199371"/>
    </source>
</evidence>
<gene>
    <name evidence="2" type="ORF">SAMN05660691_03789</name>
</gene>
<dbReference type="EMBL" id="FNXF01000021">
    <property type="protein sequence ID" value="SEI11236.1"/>
    <property type="molecule type" value="Genomic_DNA"/>
</dbReference>
<dbReference type="Gene3D" id="2.30.30.830">
    <property type="match status" value="1"/>
</dbReference>
<evidence type="ECO:0000313" key="2">
    <source>
        <dbReference type="EMBL" id="SEI11236.1"/>
    </source>
</evidence>
<dbReference type="RefSeq" id="WP_068227490.1">
    <property type="nucleotide sequence ID" value="NZ_FNXF01000021.1"/>
</dbReference>
<protein>
    <recommendedName>
        <fullName evidence="4">MSHA biogenesis protein MshK</fullName>
    </recommendedName>
</protein>
<dbReference type="Proteomes" id="UP000199371">
    <property type="component" value="Unassembled WGS sequence"/>
</dbReference>
<reference evidence="3" key="1">
    <citation type="submission" date="2016-10" db="EMBL/GenBank/DDBJ databases">
        <authorList>
            <person name="Varghese N."/>
            <person name="Submissions S."/>
        </authorList>
    </citation>
    <scope>NUCLEOTIDE SEQUENCE [LARGE SCALE GENOMIC DNA]</scope>
    <source>
        <strain evidence="3">DSM 17616</strain>
    </source>
</reference>
<dbReference type="OrthoDB" id="5770996at2"/>
<keyword evidence="1" id="KW-0732">Signal</keyword>
<dbReference type="AlphaFoldDB" id="A0A1H6N8Z1"/>
<sequence>MKTLFVCSLWLLSATALADPTRPAPSWLAATATADSAVQPQALSLQLIKQTANGRIAVINGSLLRKGEKIRQYQLHDIAADHVVLDLNGERQILRLVNTAIKQDEE</sequence>
<feature type="signal peptide" evidence="1">
    <location>
        <begin position="1"/>
        <end position="18"/>
    </location>
</feature>
<keyword evidence="3" id="KW-1185">Reference proteome</keyword>
<evidence type="ECO:0000256" key="1">
    <source>
        <dbReference type="SAM" id="SignalP"/>
    </source>
</evidence>
<organism evidence="2 3">
    <name type="scientific">Rheinheimera pacifica</name>
    <dbReference type="NCBI Taxonomy" id="173990"/>
    <lineage>
        <taxon>Bacteria</taxon>
        <taxon>Pseudomonadati</taxon>
        <taxon>Pseudomonadota</taxon>
        <taxon>Gammaproteobacteria</taxon>
        <taxon>Chromatiales</taxon>
        <taxon>Chromatiaceae</taxon>
        <taxon>Rheinheimera</taxon>
    </lineage>
</organism>
<accession>A0A1H6N8Z1</accession>
<dbReference type="STRING" id="173990.SAMN05660691_03789"/>
<name>A0A1H6N8Z1_9GAMM</name>
<proteinExistence type="predicted"/>